<accession>A0A550C3W7</accession>
<feature type="region of interest" description="Disordered" evidence="1">
    <location>
        <begin position="1"/>
        <end position="43"/>
    </location>
</feature>
<feature type="non-terminal residue" evidence="2">
    <location>
        <position position="1"/>
    </location>
</feature>
<keyword evidence="3" id="KW-1185">Reference proteome</keyword>
<evidence type="ECO:0000256" key="1">
    <source>
        <dbReference type="SAM" id="MobiDB-lite"/>
    </source>
</evidence>
<reference evidence="2 3" key="1">
    <citation type="journal article" date="2019" name="New Phytol.">
        <title>Comparative genomics reveals unique wood-decay strategies and fruiting body development in the Schizophyllaceae.</title>
        <authorList>
            <person name="Almasi E."/>
            <person name="Sahu N."/>
            <person name="Krizsan K."/>
            <person name="Balint B."/>
            <person name="Kovacs G.M."/>
            <person name="Kiss B."/>
            <person name="Cseklye J."/>
            <person name="Drula E."/>
            <person name="Henrissat B."/>
            <person name="Nagy I."/>
            <person name="Chovatia M."/>
            <person name="Adam C."/>
            <person name="LaButti K."/>
            <person name="Lipzen A."/>
            <person name="Riley R."/>
            <person name="Grigoriev I.V."/>
            <person name="Nagy L.G."/>
        </authorList>
    </citation>
    <scope>NUCLEOTIDE SEQUENCE [LARGE SCALE GENOMIC DNA]</scope>
    <source>
        <strain evidence="2 3">NL-1724</strain>
    </source>
</reference>
<protein>
    <submittedName>
        <fullName evidence="2">Uncharacterized protein</fullName>
    </submittedName>
</protein>
<organism evidence="2 3">
    <name type="scientific">Schizophyllum amplum</name>
    <dbReference type="NCBI Taxonomy" id="97359"/>
    <lineage>
        <taxon>Eukaryota</taxon>
        <taxon>Fungi</taxon>
        <taxon>Dikarya</taxon>
        <taxon>Basidiomycota</taxon>
        <taxon>Agaricomycotina</taxon>
        <taxon>Agaricomycetes</taxon>
        <taxon>Agaricomycetidae</taxon>
        <taxon>Agaricales</taxon>
        <taxon>Schizophyllaceae</taxon>
        <taxon>Schizophyllum</taxon>
    </lineage>
</organism>
<comment type="caution">
    <text evidence="2">The sequence shown here is derived from an EMBL/GenBank/DDBJ whole genome shotgun (WGS) entry which is preliminary data.</text>
</comment>
<gene>
    <name evidence="2" type="ORF">BD626DRAFT_507314</name>
</gene>
<name>A0A550C3W7_9AGAR</name>
<dbReference type="Proteomes" id="UP000320762">
    <property type="component" value="Unassembled WGS sequence"/>
</dbReference>
<dbReference type="EMBL" id="VDMD01000027">
    <property type="protein sequence ID" value="TRM59497.1"/>
    <property type="molecule type" value="Genomic_DNA"/>
</dbReference>
<evidence type="ECO:0000313" key="3">
    <source>
        <dbReference type="Proteomes" id="UP000320762"/>
    </source>
</evidence>
<sequence length="161" mass="18365">ALEVPSLDPGSLVQVQTRTSPHHHHHPTSESGRTKQRSQRFAPDPAAVVRGAASLWVCGEPKTKLEVHRSGRILWPLHAGALLYVGRVPRSDPSRVLEVQSLLYVPRWSRPYRQWRSRWYPSTRGLWSYQDACRTHAYLVDHLATSKIIVECRNLSNVETC</sequence>
<evidence type="ECO:0000313" key="2">
    <source>
        <dbReference type="EMBL" id="TRM59497.1"/>
    </source>
</evidence>
<proteinExistence type="predicted"/>
<dbReference type="AlphaFoldDB" id="A0A550C3W7"/>